<reference evidence="2" key="1">
    <citation type="submission" date="2019-03" db="EMBL/GenBank/DDBJ databases">
        <authorList>
            <person name="Mank J."/>
            <person name="Almeida P."/>
        </authorList>
    </citation>
    <scope>NUCLEOTIDE SEQUENCE</scope>
    <source>
        <strain evidence="2">78183</strain>
    </source>
</reference>
<protein>
    <submittedName>
        <fullName evidence="2">Uncharacterized protein</fullName>
    </submittedName>
</protein>
<dbReference type="PANTHER" id="PTHR31170">
    <property type="entry name" value="BNAC04G53230D PROTEIN"/>
    <property type="match status" value="1"/>
</dbReference>
<keyword evidence="1" id="KW-0812">Transmembrane</keyword>
<keyword evidence="1" id="KW-1133">Transmembrane helix</keyword>
<organism evidence="2">
    <name type="scientific">Salix viminalis</name>
    <name type="common">Common osier</name>
    <name type="synonym">Basket willow</name>
    <dbReference type="NCBI Taxonomy" id="40686"/>
    <lineage>
        <taxon>Eukaryota</taxon>
        <taxon>Viridiplantae</taxon>
        <taxon>Streptophyta</taxon>
        <taxon>Embryophyta</taxon>
        <taxon>Tracheophyta</taxon>
        <taxon>Spermatophyta</taxon>
        <taxon>Magnoliopsida</taxon>
        <taxon>eudicotyledons</taxon>
        <taxon>Gunneridae</taxon>
        <taxon>Pentapetalae</taxon>
        <taxon>rosids</taxon>
        <taxon>fabids</taxon>
        <taxon>Malpighiales</taxon>
        <taxon>Salicaceae</taxon>
        <taxon>Saliceae</taxon>
        <taxon>Salix</taxon>
    </lineage>
</organism>
<proteinExistence type="predicted"/>
<dbReference type="PANTHER" id="PTHR31170:SF24">
    <property type="match status" value="1"/>
</dbReference>
<sequence length="208" mass="23996">MENGITFLDLAAFHFRKLTFTQGPEYEQQILVMNFTDLLRNFMLKGALERSNCTESIKLKYSAIMLRRAGIKFKVSRDNCLINIQFENGVLKIPRFEVHDSFERFVRNLMALGAVLQSRGIILNCLGDSESVSNLINNLCHQTSETYSCYSDICQRMNEHYENRWNHRRATLKLVYFSNVWRGTGIVAAAILLILTLIQTIISVKSLF</sequence>
<dbReference type="Pfam" id="PF03140">
    <property type="entry name" value="DUF247"/>
    <property type="match status" value="2"/>
</dbReference>
<gene>
    <name evidence="2" type="ORF">SVIM_LOCUS394112</name>
</gene>
<evidence type="ECO:0000256" key="1">
    <source>
        <dbReference type="SAM" id="Phobius"/>
    </source>
</evidence>
<evidence type="ECO:0000313" key="2">
    <source>
        <dbReference type="EMBL" id="VFU55479.1"/>
    </source>
</evidence>
<feature type="transmembrane region" description="Helical" evidence="1">
    <location>
        <begin position="174"/>
        <end position="202"/>
    </location>
</feature>
<dbReference type="EMBL" id="CAADRP010001885">
    <property type="protein sequence ID" value="VFU55479.1"/>
    <property type="molecule type" value="Genomic_DNA"/>
</dbReference>
<dbReference type="InterPro" id="IPR004158">
    <property type="entry name" value="DUF247_pln"/>
</dbReference>
<keyword evidence="1" id="KW-0472">Membrane</keyword>
<name>A0A6N2MSP0_SALVM</name>
<accession>A0A6N2MSP0</accession>
<dbReference type="AlphaFoldDB" id="A0A6N2MSP0"/>